<dbReference type="Pfam" id="PF02680">
    <property type="entry name" value="DUF211"/>
    <property type="match status" value="1"/>
</dbReference>
<dbReference type="PANTHER" id="PTHR42240:SF1">
    <property type="entry name" value="DUF211 DOMAIN-CONTAINING PROTEIN"/>
    <property type="match status" value="1"/>
</dbReference>
<dbReference type="Gene3D" id="3.30.70.1340">
    <property type="entry name" value="MTH889-like domain"/>
    <property type="match status" value="1"/>
</dbReference>
<organism evidence="1">
    <name type="scientific">Fervidicoccus fontis</name>
    <dbReference type="NCBI Taxonomy" id="683846"/>
    <lineage>
        <taxon>Archaea</taxon>
        <taxon>Thermoproteota</taxon>
        <taxon>Thermoprotei</taxon>
        <taxon>Fervidicoccales</taxon>
        <taxon>Fervidicoccaceae</taxon>
        <taxon>Fervidicoccus</taxon>
    </lineage>
</organism>
<comment type="caution">
    <text evidence="1">The sequence shown here is derived from an EMBL/GenBank/DDBJ whole genome shotgun (WGS) entry which is preliminary data.</text>
</comment>
<dbReference type="EMBL" id="JADEZV010000001">
    <property type="protein sequence ID" value="MBE9390907.1"/>
    <property type="molecule type" value="Genomic_DNA"/>
</dbReference>
<dbReference type="GeneID" id="12449228"/>
<dbReference type="Proteomes" id="UP000652307">
    <property type="component" value="Unassembled WGS sequence"/>
</dbReference>
<dbReference type="Proteomes" id="UP000886076">
    <property type="component" value="Unassembled WGS sequence"/>
</dbReference>
<proteinExistence type="predicted"/>
<dbReference type="InterPro" id="IPR003831">
    <property type="entry name" value="DUF211"/>
</dbReference>
<sequence length="96" mass="10694">MGILRAVLDVLIPIKGIGIDELSLVLERVRGVEGVNITVKEIDVETESILIVIEGRDIDLKEVERELLNYGGVIHSIDQVISGKKIVEIPEFLYEL</sequence>
<reference evidence="2" key="2">
    <citation type="submission" date="2020-10" db="EMBL/GenBank/DDBJ databases">
        <title>Fervidococcus fontis strain 3639Fd - the first crenarchaeon capable of growth on lipids.</title>
        <authorList>
            <person name="Kochetkova T.V."/>
            <person name="Elcheninov A.G."/>
            <person name="Toschakov S.V."/>
            <person name="Kublanov I.V."/>
        </authorList>
    </citation>
    <scope>NUCLEOTIDE SEQUENCE</scope>
    <source>
        <strain evidence="2">3639Fd</strain>
    </source>
</reference>
<dbReference type="EMBL" id="DSFH01000065">
    <property type="protein sequence ID" value="HEW64436.1"/>
    <property type="molecule type" value="Genomic_DNA"/>
</dbReference>
<gene>
    <name evidence="1" type="ORF">ENO39_05220</name>
    <name evidence="2" type="ORF">IOK49_02275</name>
</gene>
<dbReference type="OMA" id="KPHQPMV"/>
<name>A0A7C2ZPF0_9CREN</name>
<dbReference type="RefSeq" id="WP_014557303.1">
    <property type="nucleotide sequence ID" value="NZ_DSFH01000065.1"/>
</dbReference>
<dbReference type="PANTHER" id="PTHR42240">
    <property type="entry name" value="DUF211 DOMAIN-CONTAINING PROTEIN"/>
    <property type="match status" value="1"/>
</dbReference>
<dbReference type="AlphaFoldDB" id="A0A7C2ZPF0"/>
<dbReference type="InterPro" id="IPR023129">
    <property type="entry name" value="MTH889-like_dom_sf"/>
</dbReference>
<dbReference type="SUPFAM" id="SSF160363">
    <property type="entry name" value="MTH889-like"/>
    <property type="match status" value="1"/>
</dbReference>
<accession>A0A7C2ZPF0</accession>
<protein>
    <submittedName>
        <fullName evidence="2">DUF211 domain-containing protein</fullName>
    </submittedName>
</protein>
<evidence type="ECO:0000313" key="1">
    <source>
        <dbReference type="EMBL" id="HEW64436.1"/>
    </source>
</evidence>
<evidence type="ECO:0000313" key="2">
    <source>
        <dbReference type="EMBL" id="MBE9390907.1"/>
    </source>
</evidence>
<reference evidence="1" key="1">
    <citation type="journal article" date="2020" name="mSystems">
        <title>Genome- and Community-Level Interaction Insights into Carbon Utilization and Element Cycling Functions of Hydrothermarchaeota in Hydrothermal Sediment.</title>
        <authorList>
            <person name="Zhou Z."/>
            <person name="Liu Y."/>
            <person name="Xu W."/>
            <person name="Pan J."/>
            <person name="Luo Z.H."/>
            <person name="Li M."/>
        </authorList>
    </citation>
    <scope>NUCLEOTIDE SEQUENCE [LARGE SCALE GENOMIC DNA]</scope>
    <source>
        <strain evidence="1">SpSt-1261</strain>
    </source>
</reference>